<reference evidence="2 3" key="1">
    <citation type="submission" date="2020-08" db="EMBL/GenBank/DDBJ databases">
        <title>Genomic Encyclopedia of Type Strains, Phase IV (KMG-V): Genome sequencing to study the core and pangenomes of soil and plant-associated prokaryotes.</title>
        <authorList>
            <person name="Whitman W."/>
        </authorList>
    </citation>
    <scope>NUCLEOTIDE SEQUENCE [LARGE SCALE GENOMIC DNA]</scope>
    <source>
        <strain evidence="2 3">SEMIA 4084</strain>
    </source>
</reference>
<dbReference type="PROSITE" id="PS50995">
    <property type="entry name" value="HTH_MARR_2"/>
    <property type="match status" value="1"/>
</dbReference>
<dbReference type="GO" id="GO:0003677">
    <property type="term" value="F:DNA binding"/>
    <property type="evidence" value="ECO:0007669"/>
    <property type="project" value="UniProtKB-KW"/>
</dbReference>
<dbReference type="PANTHER" id="PTHR33164:SF95">
    <property type="entry name" value="TRANSCRIPTIONAL REGULATOR"/>
    <property type="match status" value="1"/>
</dbReference>
<protein>
    <submittedName>
        <fullName evidence="2">DNA-binding MarR family transcriptional regulator</fullName>
    </submittedName>
</protein>
<dbReference type="PANTHER" id="PTHR33164">
    <property type="entry name" value="TRANSCRIPTIONAL REGULATOR, MARR FAMILY"/>
    <property type="match status" value="1"/>
</dbReference>
<dbReference type="EMBL" id="JACHBK010000010">
    <property type="protein sequence ID" value="MBB5537596.1"/>
    <property type="molecule type" value="Genomic_DNA"/>
</dbReference>
<evidence type="ECO:0000313" key="3">
    <source>
        <dbReference type="Proteomes" id="UP000585507"/>
    </source>
</evidence>
<dbReference type="GO" id="GO:0003700">
    <property type="term" value="F:DNA-binding transcription factor activity"/>
    <property type="evidence" value="ECO:0007669"/>
    <property type="project" value="InterPro"/>
</dbReference>
<dbReference type="InterPro" id="IPR000835">
    <property type="entry name" value="HTH_MarR-typ"/>
</dbReference>
<organism evidence="2 3">
    <name type="scientific">Rhizobium giardinii</name>
    <dbReference type="NCBI Taxonomy" id="56731"/>
    <lineage>
        <taxon>Bacteria</taxon>
        <taxon>Pseudomonadati</taxon>
        <taxon>Pseudomonadota</taxon>
        <taxon>Alphaproteobacteria</taxon>
        <taxon>Hyphomicrobiales</taxon>
        <taxon>Rhizobiaceae</taxon>
        <taxon>Rhizobium/Agrobacterium group</taxon>
        <taxon>Rhizobium</taxon>
    </lineage>
</organism>
<dbReference type="SUPFAM" id="SSF46785">
    <property type="entry name" value="Winged helix' DNA-binding domain"/>
    <property type="match status" value="1"/>
</dbReference>
<sequence>MNGPFEEHPFRCVDHAGDAVDGGAGRNNAYVLGEQIGFFLRQANQRHVAIFGELIAEKLTTTQWAALVKLKDLQPCSQGNLGRETAMDMATIKGVVDRLVKRGLVNTAPDSADARRLVLTLTREGEDTIARNLSQALDVSHRTLGPLSPAERMMLIELLQKIC</sequence>
<dbReference type="RefSeq" id="WP_018325732.1">
    <property type="nucleotide sequence ID" value="NZ_JACHBK010000010.1"/>
</dbReference>
<dbReference type="InterPro" id="IPR039422">
    <property type="entry name" value="MarR/SlyA-like"/>
</dbReference>
<evidence type="ECO:0000313" key="2">
    <source>
        <dbReference type="EMBL" id="MBB5537596.1"/>
    </source>
</evidence>
<dbReference type="SMART" id="SM00347">
    <property type="entry name" value="HTH_MARR"/>
    <property type="match status" value="1"/>
</dbReference>
<accession>A0A7W8UDW1</accession>
<keyword evidence="3" id="KW-1185">Reference proteome</keyword>
<name>A0A7W8UDW1_9HYPH</name>
<keyword evidence="2" id="KW-0238">DNA-binding</keyword>
<comment type="caution">
    <text evidence="2">The sequence shown here is derived from an EMBL/GenBank/DDBJ whole genome shotgun (WGS) entry which is preliminary data.</text>
</comment>
<proteinExistence type="predicted"/>
<dbReference type="Pfam" id="PF01047">
    <property type="entry name" value="MarR"/>
    <property type="match status" value="1"/>
</dbReference>
<gene>
    <name evidence="2" type="ORF">GGD55_004316</name>
</gene>
<dbReference type="Gene3D" id="1.10.10.10">
    <property type="entry name" value="Winged helix-like DNA-binding domain superfamily/Winged helix DNA-binding domain"/>
    <property type="match status" value="1"/>
</dbReference>
<dbReference type="InterPro" id="IPR036388">
    <property type="entry name" value="WH-like_DNA-bd_sf"/>
</dbReference>
<dbReference type="InterPro" id="IPR036390">
    <property type="entry name" value="WH_DNA-bd_sf"/>
</dbReference>
<feature type="domain" description="HTH marR-type" evidence="1">
    <location>
        <begin position="33"/>
        <end position="163"/>
    </location>
</feature>
<dbReference type="GO" id="GO:0006950">
    <property type="term" value="P:response to stress"/>
    <property type="evidence" value="ECO:0007669"/>
    <property type="project" value="TreeGrafter"/>
</dbReference>
<evidence type="ECO:0000259" key="1">
    <source>
        <dbReference type="PROSITE" id="PS50995"/>
    </source>
</evidence>
<dbReference type="Proteomes" id="UP000585507">
    <property type="component" value="Unassembled WGS sequence"/>
</dbReference>
<dbReference type="AlphaFoldDB" id="A0A7W8UDW1"/>